<feature type="region of interest" description="Disordered" evidence="1">
    <location>
        <begin position="179"/>
        <end position="199"/>
    </location>
</feature>
<accession>A0ABN9TR80</accession>
<keyword evidence="3" id="KW-1185">Reference proteome</keyword>
<name>A0ABN9TR80_9DINO</name>
<sequence length="331" mass="35333">MAGPSGQERRRRHKSVPALAPPISAASRWGADPSEPRNTDAREGGPEVSEFQQAMRTSPSEGHRRLERGRSFAAPNDRPDTRAEAIAAAVAHGERMKEVDRQIAEDEAVLMAEVLPDDREVLPDDRDWQHLAADEEDSGGKSEPAVEALVEVVASESASDTGAAQGISDGQQIVYVAGGSSDGQQSAHEAVALSPTSAPHLRIMARPKARVGMKTAAEQCSPIYTPTPPSDYDASMVHPLKMEAATDARQLQVASPPPESKEEVVIPPVDVVRDTSLRPSWSSDSVDSGAPTLRPASYDNMEDSPPQDEPPMSDDLLLQLAAWMKDGGAGD</sequence>
<feature type="compositionally biased region" description="Polar residues" evidence="1">
    <location>
        <begin position="50"/>
        <end position="60"/>
    </location>
</feature>
<feature type="compositionally biased region" description="Basic and acidic residues" evidence="1">
    <location>
        <begin position="61"/>
        <end position="70"/>
    </location>
</feature>
<gene>
    <name evidence="2" type="ORF">PCOR1329_LOCUS41546</name>
</gene>
<dbReference type="Proteomes" id="UP001189429">
    <property type="component" value="Unassembled WGS sequence"/>
</dbReference>
<evidence type="ECO:0000313" key="3">
    <source>
        <dbReference type="Proteomes" id="UP001189429"/>
    </source>
</evidence>
<protein>
    <submittedName>
        <fullName evidence="2">Uncharacterized protein</fullName>
    </submittedName>
</protein>
<evidence type="ECO:0000313" key="2">
    <source>
        <dbReference type="EMBL" id="CAK0848654.1"/>
    </source>
</evidence>
<feature type="compositionally biased region" description="Polar residues" evidence="1">
    <location>
        <begin position="277"/>
        <end position="286"/>
    </location>
</feature>
<reference evidence="2" key="1">
    <citation type="submission" date="2023-10" db="EMBL/GenBank/DDBJ databases">
        <authorList>
            <person name="Chen Y."/>
            <person name="Shah S."/>
            <person name="Dougan E. K."/>
            <person name="Thang M."/>
            <person name="Chan C."/>
        </authorList>
    </citation>
    <scope>NUCLEOTIDE SEQUENCE [LARGE SCALE GENOMIC DNA]</scope>
</reference>
<proteinExistence type="predicted"/>
<feature type="region of interest" description="Disordered" evidence="1">
    <location>
        <begin position="1"/>
        <end position="81"/>
    </location>
</feature>
<feature type="region of interest" description="Disordered" evidence="1">
    <location>
        <begin position="249"/>
        <end position="314"/>
    </location>
</feature>
<evidence type="ECO:0000256" key="1">
    <source>
        <dbReference type="SAM" id="MobiDB-lite"/>
    </source>
</evidence>
<feature type="compositionally biased region" description="Basic and acidic residues" evidence="1">
    <location>
        <begin position="34"/>
        <end position="45"/>
    </location>
</feature>
<dbReference type="EMBL" id="CAUYUJ010014996">
    <property type="protein sequence ID" value="CAK0848654.1"/>
    <property type="molecule type" value="Genomic_DNA"/>
</dbReference>
<organism evidence="2 3">
    <name type="scientific">Prorocentrum cordatum</name>
    <dbReference type="NCBI Taxonomy" id="2364126"/>
    <lineage>
        <taxon>Eukaryota</taxon>
        <taxon>Sar</taxon>
        <taxon>Alveolata</taxon>
        <taxon>Dinophyceae</taxon>
        <taxon>Prorocentrales</taxon>
        <taxon>Prorocentraceae</taxon>
        <taxon>Prorocentrum</taxon>
    </lineage>
</organism>
<comment type="caution">
    <text evidence="2">The sequence shown here is derived from an EMBL/GenBank/DDBJ whole genome shotgun (WGS) entry which is preliminary data.</text>
</comment>